<protein>
    <submittedName>
        <fullName evidence="1">Uncharacterized protein</fullName>
    </submittedName>
</protein>
<name>A0ACB7FBA0_NIBAL</name>
<reference evidence="1" key="1">
    <citation type="submission" date="2020-04" db="EMBL/GenBank/DDBJ databases">
        <title>A chromosome-scale assembly and high-density genetic map of the yellow drum (Nibea albiflora) genome.</title>
        <authorList>
            <person name="Xu D."/>
            <person name="Zhang W."/>
            <person name="Chen R."/>
            <person name="Tan P."/>
            <person name="Wang L."/>
            <person name="Song H."/>
            <person name="Tian L."/>
            <person name="Zhu Q."/>
            <person name="Wang B."/>
        </authorList>
    </citation>
    <scope>NUCLEOTIDE SEQUENCE</scope>
    <source>
        <strain evidence="1">ZJHYS-2018</strain>
    </source>
</reference>
<dbReference type="Proteomes" id="UP000805704">
    <property type="component" value="Chromosome 13"/>
</dbReference>
<feature type="non-terminal residue" evidence="1">
    <location>
        <position position="107"/>
    </location>
</feature>
<accession>A0ACB7FBA0</accession>
<dbReference type="EMBL" id="CM024801">
    <property type="protein sequence ID" value="KAG8011767.1"/>
    <property type="molecule type" value="Genomic_DNA"/>
</dbReference>
<evidence type="ECO:0000313" key="2">
    <source>
        <dbReference type="Proteomes" id="UP000805704"/>
    </source>
</evidence>
<gene>
    <name evidence="1" type="ORF">GBF38_004095</name>
</gene>
<sequence length="107" mass="11529">MATDSSGLGFTLTLFVFSCVFAGRQAEAAVSESRGDTRILGLRLEKSTTPAETTERGVIQVTEGSNSSFRFYGLHLTPDSSKLIGFTELYSSDKEDDDHGALAVPFN</sequence>
<proteinExistence type="predicted"/>
<organism evidence="1 2">
    <name type="scientific">Nibea albiflora</name>
    <name type="common">Yellow drum</name>
    <name type="synonym">Corvina albiflora</name>
    <dbReference type="NCBI Taxonomy" id="240163"/>
    <lineage>
        <taxon>Eukaryota</taxon>
        <taxon>Metazoa</taxon>
        <taxon>Chordata</taxon>
        <taxon>Craniata</taxon>
        <taxon>Vertebrata</taxon>
        <taxon>Euteleostomi</taxon>
        <taxon>Actinopterygii</taxon>
        <taxon>Neopterygii</taxon>
        <taxon>Teleostei</taxon>
        <taxon>Neoteleostei</taxon>
        <taxon>Acanthomorphata</taxon>
        <taxon>Eupercaria</taxon>
        <taxon>Sciaenidae</taxon>
        <taxon>Nibea</taxon>
    </lineage>
</organism>
<comment type="caution">
    <text evidence="1">The sequence shown here is derived from an EMBL/GenBank/DDBJ whole genome shotgun (WGS) entry which is preliminary data.</text>
</comment>
<evidence type="ECO:0000313" key="1">
    <source>
        <dbReference type="EMBL" id="KAG8011767.1"/>
    </source>
</evidence>
<keyword evidence="2" id="KW-1185">Reference proteome</keyword>